<proteinExistence type="predicted"/>
<keyword evidence="2" id="KW-1185">Reference proteome</keyword>
<gene>
    <name evidence="1" type="ORF">C2G38_2165820</name>
</gene>
<evidence type="ECO:0008006" key="3">
    <source>
        <dbReference type="Google" id="ProtNLM"/>
    </source>
</evidence>
<reference evidence="1 2" key="1">
    <citation type="submission" date="2018-06" db="EMBL/GenBank/DDBJ databases">
        <title>Comparative genomics reveals the genomic features of Rhizophagus irregularis, R. cerebriforme, R. diaphanum and Gigaspora rosea, and their symbiotic lifestyle signature.</title>
        <authorList>
            <person name="Morin E."/>
            <person name="San Clemente H."/>
            <person name="Chen E.C.H."/>
            <person name="De La Providencia I."/>
            <person name="Hainaut M."/>
            <person name="Kuo A."/>
            <person name="Kohler A."/>
            <person name="Murat C."/>
            <person name="Tang N."/>
            <person name="Roy S."/>
            <person name="Loubradou J."/>
            <person name="Henrissat B."/>
            <person name="Grigoriev I.V."/>
            <person name="Corradi N."/>
            <person name="Roux C."/>
            <person name="Martin F.M."/>
        </authorList>
    </citation>
    <scope>NUCLEOTIDE SEQUENCE [LARGE SCALE GENOMIC DNA]</scope>
    <source>
        <strain evidence="1 2">DAOM 194757</strain>
    </source>
</reference>
<dbReference type="Proteomes" id="UP000266673">
    <property type="component" value="Unassembled WGS sequence"/>
</dbReference>
<protein>
    <recommendedName>
        <fullName evidence="3">Cytochrome P450</fullName>
    </recommendedName>
</protein>
<name>A0A397VSF0_9GLOM</name>
<evidence type="ECO:0000313" key="1">
    <source>
        <dbReference type="EMBL" id="RIB25485.1"/>
    </source>
</evidence>
<dbReference type="GO" id="GO:0005506">
    <property type="term" value="F:iron ion binding"/>
    <property type="evidence" value="ECO:0007669"/>
    <property type="project" value="InterPro"/>
</dbReference>
<comment type="caution">
    <text evidence="1">The sequence shown here is derived from an EMBL/GenBank/DDBJ whole genome shotgun (WGS) entry which is preliminary data.</text>
</comment>
<accession>A0A397VSF0</accession>
<dbReference type="AlphaFoldDB" id="A0A397VSF0"/>
<dbReference type="GO" id="GO:0004497">
    <property type="term" value="F:monooxygenase activity"/>
    <property type="evidence" value="ECO:0007669"/>
    <property type="project" value="InterPro"/>
</dbReference>
<dbReference type="OrthoDB" id="1470350at2759"/>
<dbReference type="InterPro" id="IPR036396">
    <property type="entry name" value="Cyt_P450_sf"/>
</dbReference>
<evidence type="ECO:0000313" key="2">
    <source>
        <dbReference type="Proteomes" id="UP000266673"/>
    </source>
</evidence>
<sequence>MDISGKFGQGLFFNCNYENWKINKYFLLQSKNTNELFEELATRSVHDKDKFSLVILSGGIRLCSGRKLAMITILSFMVLMFKKYDVEFVDMDAPLKTHTGFLLELKIKIKSRNMSLQFINYLNT</sequence>
<dbReference type="GO" id="GO:0016705">
    <property type="term" value="F:oxidoreductase activity, acting on paired donors, with incorporation or reduction of molecular oxygen"/>
    <property type="evidence" value="ECO:0007669"/>
    <property type="project" value="InterPro"/>
</dbReference>
<dbReference type="SUPFAM" id="SSF48264">
    <property type="entry name" value="Cytochrome P450"/>
    <property type="match status" value="1"/>
</dbReference>
<organism evidence="1 2">
    <name type="scientific">Gigaspora rosea</name>
    <dbReference type="NCBI Taxonomy" id="44941"/>
    <lineage>
        <taxon>Eukaryota</taxon>
        <taxon>Fungi</taxon>
        <taxon>Fungi incertae sedis</taxon>
        <taxon>Mucoromycota</taxon>
        <taxon>Glomeromycotina</taxon>
        <taxon>Glomeromycetes</taxon>
        <taxon>Diversisporales</taxon>
        <taxon>Gigasporaceae</taxon>
        <taxon>Gigaspora</taxon>
    </lineage>
</organism>
<dbReference type="STRING" id="44941.A0A397VSF0"/>
<dbReference type="EMBL" id="QKWP01000173">
    <property type="protein sequence ID" value="RIB25485.1"/>
    <property type="molecule type" value="Genomic_DNA"/>
</dbReference>
<dbReference type="Gene3D" id="1.10.630.10">
    <property type="entry name" value="Cytochrome P450"/>
    <property type="match status" value="1"/>
</dbReference>
<dbReference type="GO" id="GO:0020037">
    <property type="term" value="F:heme binding"/>
    <property type="evidence" value="ECO:0007669"/>
    <property type="project" value="InterPro"/>
</dbReference>